<evidence type="ECO:0000256" key="1">
    <source>
        <dbReference type="SAM" id="MobiDB-lite"/>
    </source>
</evidence>
<proteinExistence type="predicted"/>
<dbReference type="EMBL" id="CACRXK020047843">
    <property type="protein sequence ID" value="CAB4046228.1"/>
    <property type="molecule type" value="Genomic_DNA"/>
</dbReference>
<accession>A0A6S7KQ29</accession>
<organism evidence="2 3">
    <name type="scientific">Paramuricea clavata</name>
    <name type="common">Red gorgonian</name>
    <name type="synonym">Violescent sea-whip</name>
    <dbReference type="NCBI Taxonomy" id="317549"/>
    <lineage>
        <taxon>Eukaryota</taxon>
        <taxon>Metazoa</taxon>
        <taxon>Cnidaria</taxon>
        <taxon>Anthozoa</taxon>
        <taxon>Octocorallia</taxon>
        <taxon>Malacalcyonacea</taxon>
        <taxon>Plexauridae</taxon>
        <taxon>Paramuricea</taxon>
    </lineage>
</organism>
<gene>
    <name evidence="2" type="ORF">PACLA_8A077074</name>
</gene>
<feature type="region of interest" description="Disordered" evidence="1">
    <location>
        <begin position="129"/>
        <end position="158"/>
    </location>
</feature>
<sequence length="158" mass="18342">MAEAAVKNAKSLMKKCFGNWEEFRSRWSEWRNIPRSNGISPAELLLGRRQRGLLPVIPPPDTTVKENPKVKGKPLRDLKPGEIVWLQNVNTKKWDESGRVTSMRQHGRSYWIETEAGWKTLRNRRFLKPVKNAKMTPKKHETKSKSNVGIEDVPRRSE</sequence>
<dbReference type="Proteomes" id="UP001152795">
    <property type="component" value="Unassembled WGS sequence"/>
</dbReference>
<comment type="caution">
    <text evidence="2">The sequence shown here is derived from an EMBL/GenBank/DDBJ whole genome shotgun (WGS) entry which is preliminary data.</text>
</comment>
<dbReference type="AlphaFoldDB" id="A0A6S7KQ29"/>
<evidence type="ECO:0000313" key="2">
    <source>
        <dbReference type="EMBL" id="CAB4046228.1"/>
    </source>
</evidence>
<keyword evidence="3" id="KW-1185">Reference proteome</keyword>
<protein>
    <submittedName>
        <fullName evidence="2">Uncharacterized protein</fullName>
    </submittedName>
</protein>
<feature type="non-terminal residue" evidence="2">
    <location>
        <position position="158"/>
    </location>
</feature>
<name>A0A6S7KQ29_PARCT</name>
<feature type="region of interest" description="Disordered" evidence="1">
    <location>
        <begin position="55"/>
        <end position="76"/>
    </location>
</feature>
<evidence type="ECO:0000313" key="3">
    <source>
        <dbReference type="Proteomes" id="UP001152795"/>
    </source>
</evidence>
<feature type="compositionally biased region" description="Basic and acidic residues" evidence="1">
    <location>
        <begin position="63"/>
        <end position="76"/>
    </location>
</feature>
<reference evidence="2" key="1">
    <citation type="submission" date="2020-04" db="EMBL/GenBank/DDBJ databases">
        <authorList>
            <person name="Alioto T."/>
            <person name="Alioto T."/>
            <person name="Gomez Garrido J."/>
        </authorList>
    </citation>
    <scope>NUCLEOTIDE SEQUENCE</scope>
    <source>
        <strain evidence="2">A484AB</strain>
    </source>
</reference>